<evidence type="ECO:0000313" key="1">
    <source>
        <dbReference type="EMBL" id="CAE0265898.1"/>
    </source>
</evidence>
<sequence length="116" mass="12840">MPLQLRRKNNAWRTRKAQSTVQKSPCEAVKCNLEGCSFEGTQTHFFRHVCEAHPDALLKFNDNAAQHVQPAGQEAAASASCGQDIEDPVVARRNEKGDTARPGRYGNFHCGQALDF</sequence>
<reference evidence="1" key="1">
    <citation type="submission" date="2021-01" db="EMBL/GenBank/DDBJ databases">
        <authorList>
            <person name="Corre E."/>
            <person name="Pelletier E."/>
            <person name="Niang G."/>
            <person name="Scheremetjew M."/>
            <person name="Finn R."/>
            <person name="Kale V."/>
            <person name="Holt S."/>
            <person name="Cochrane G."/>
            <person name="Meng A."/>
            <person name="Brown T."/>
            <person name="Cohen L."/>
        </authorList>
    </citation>
    <scope>NUCLEOTIDE SEQUENCE</scope>
    <source>
        <strain evidence="1">NIES-2562</strain>
    </source>
</reference>
<name>A0A7S3GGY3_9EUKA</name>
<proteinExistence type="predicted"/>
<dbReference type="EMBL" id="HBIB01043144">
    <property type="protein sequence ID" value="CAE0265898.1"/>
    <property type="molecule type" value="Transcribed_RNA"/>
</dbReference>
<accession>A0A7S3GGY3</accession>
<organism evidence="1">
    <name type="scientific">Palpitomonas bilix</name>
    <dbReference type="NCBI Taxonomy" id="652834"/>
    <lineage>
        <taxon>Eukaryota</taxon>
        <taxon>Eukaryota incertae sedis</taxon>
    </lineage>
</organism>
<protein>
    <submittedName>
        <fullName evidence="1">Uncharacterized protein</fullName>
    </submittedName>
</protein>
<dbReference type="AlphaFoldDB" id="A0A7S3GGY3"/>
<gene>
    <name evidence="1" type="ORF">PBIL07802_LOCUS28236</name>
</gene>